<dbReference type="PANTHER" id="PTHR19136:SF81">
    <property type="entry name" value="MOLYBDENUM COFACTOR GUANYLYLTRANSFERASE"/>
    <property type="match status" value="1"/>
</dbReference>
<keyword evidence="6 8" id="KW-0342">GTP-binding</keyword>
<evidence type="ECO:0000313" key="11">
    <source>
        <dbReference type="Proteomes" id="UP000474296"/>
    </source>
</evidence>
<feature type="binding site" evidence="8">
    <location>
        <begin position="194"/>
        <end position="196"/>
    </location>
    <ligand>
        <name>GTP</name>
        <dbReference type="ChEBI" id="CHEBI:37565"/>
    </ligand>
</feature>
<dbReference type="GO" id="GO:0005737">
    <property type="term" value="C:cytoplasm"/>
    <property type="evidence" value="ECO:0007669"/>
    <property type="project" value="UniProtKB-SubCell"/>
</dbReference>
<dbReference type="CDD" id="cd02503">
    <property type="entry name" value="MobA"/>
    <property type="match status" value="1"/>
</dbReference>
<dbReference type="SUPFAM" id="SSF53448">
    <property type="entry name" value="Nucleotide-diphospho-sugar transferases"/>
    <property type="match status" value="1"/>
</dbReference>
<keyword evidence="1 8" id="KW-0963">Cytoplasm</keyword>
<keyword evidence="2 8" id="KW-0808">Transferase</keyword>
<dbReference type="InterPro" id="IPR025877">
    <property type="entry name" value="MobA-like_NTP_Trfase"/>
</dbReference>
<comment type="caution">
    <text evidence="8">Lacks conserved residue(s) required for the propagation of feature annotation.</text>
</comment>
<dbReference type="PANTHER" id="PTHR19136">
    <property type="entry name" value="MOLYBDENUM COFACTOR GUANYLYLTRANSFERASE"/>
    <property type="match status" value="1"/>
</dbReference>
<reference evidence="10 11" key="1">
    <citation type="submission" date="2020-01" db="EMBL/GenBank/DDBJ databases">
        <title>Spongiivirga citrea KCTC 32990T.</title>
        <authorList>
            <person name="Wang G."/>
        </authorList>
    </citation>
    <scope>NUCLEOTIDE SEQUENCE [LARGE SCALE GENOMIC DNA]</scope>
    <source>
        <strain evidence="10 11">KCTC 32990</strain>
    </source>
</reference>
<evidence type="ECO:0000256" key="8">
    <source>
        <dbReference type="HAMAP-Rule" id="MF_00316"/>
    </source>
</evidence>
<dbReference type="Pfam" id="PF12804">
    <property type="entry name" value="NTP_transf_3"/>
    <property type="match status" value="1"/>
</dbReference>
<evidence type="ECO:0000256" key="3">
    <source>
        <dbReference type="ARBA" id="ARBA00022723"/>
    </source>
</evidence>
<keyword evidence="4 8" id="KW-0547">Nucleotide-binding</keyword>
<comment type="catalytic activity">
    <reaction evidence="8">
        <text>Mo-molybdopterin + GTP + H(+) = Mo-molybdopterin guanine dinucleotide + diphosphate</text>
        <dbReference type="Rhea" id="RHEA:34243"/>
        <dbReference type="ChEBI" id="CHEBI:15378"/>
        <dbReference type="ChEBI" id="CHEBI:33019"/>
        <dbReference type="ChEBI" id="CHEBI:37565"/>
        <dbReference type="ChEBI" id="CHEBI:71302"/>
        <dbReference type="ChEBI" id="CHEBI:71310"/>
        <dbReference type="EC" id="2.7.7.77"/>
    </reaction>
</comment>
<feature type="binding site" evidence="8">
    <location>
        <position position="206"/>
    </location>
    <ligand>
        <name>GTP</name>
        <dbReference type="ChEBI" id="CHEBI:37565"/>
    </ligand>
</feature>
<feature type="binding site" evidence="8">
    <location>
        <position position="276"/>
    </location>
    <ligand>
        <name>GTP</name>
        <dbReference type="ChEBI" id="CHEBI:37565"/>
    </ligand>
</feature>
<evidence type="ECO:0000256" key="2">
    <source>
        <dbReference type="ARBA" id="ARBA00022679"/>
    </source>
</evidence>
<dbReference type="InterPro" id="IPR029044">
    <property type="entry name" value="Nucleotide-diphossugar_trans"/>
</dbReference>
<comment type="caution">
    <text evidence="10">The sequence shown here is derived from an EMBL/GenBank/DDBJ whole genome shotgun (WGS) entry which is preliminary data.</text>
</comment>
<dbReference type="GO" id="GO:0005525">
    <property type="term" value="F:GTP binding"/>
    <property type="evidence" value="ECO:0007669"/>
    <property type="project" value="UniProtKB-UniRule"/>
</dbReference>
<protein>
    <recommendedName>
        <fullName evidence="8">Probable molybdenum cofactor guanylyltransferase</fullName>
        <shortName evidence="8">MoCo guanylyltransferase</shortName>
        <ecNumber evidence="8">2.7.7.77</ecNumber>
    </recommendedName>
    <alternativeName>
        <fullName evidence="8">GTP:molybdopterin guanylyltransferase</fullName>
    </alternativeName>
    <alternativeName>
        <fullName evidence="8">Mo-MPT guanylyltransferase</fullName>
    </alternativeName>
    <alternativeName>
        <fullName evidence="8">Molybdopterin guanylyltransferase</fullName>
    </alternativeName>
    <alternativeName>
        <fullName evidence="8">Molybdopterin-guanine dinucleotide synthase</fullName>
        <shortName evidence="8">MGD synthase</shortName>
    </alternativeName>
</protein>
<proteinExistence type="inferred from homology"/>
<dbReference type="EMBL" id="JAABOQ010000007">
    <property type="protein sequence ID" value="NER18757.1"/>
    <property type="molecule type" value="Genomic_DNA"/>
</dbReference>
<dbReference type="EC" id="2.7.7.77" evidence="8"/>
<name>A0A6M0CTB1_9FLAO</name>
<keyword evidence="11" id="KW-1185">Reference proteome</keyword>
<dbReference type="RefSeq" id="WP_164033443.1">
    <property type="nucleotide sequence ID" value="NZ_JAABOQ010000007.1"/>
</dbReference>
<comment type="subcellular location">
    <subcellularLocation>
        <location evidence="8">Cytoplasm</location>
    </subcellularLocation>
</comment>
<dbReference type="InterPro" id="IPR013482">
    <property type="entry name" value="Molybde_CF_guanTrfase"/>
</dbReference>
<dbReference type="AlphaFoldDB" id="A0A6M0CTB1"/>
<accession>A0A6M0CTB1</accession>
<dbReference type="Gene3D" id="3.90.550.10">
    <property type="entry name" value="Spore Coat Polysaccharide Biosynthesis Protein SpsA, Chain A"/>
    <property type="match status" value="1"/>
</dbReference>
<feature type="domain" description="MobA-like NTP transferase" evidence="9">
    <location>
        <begin position="191"/>
        <end position="330"/>
    </location>
</feature>
<organism evidence="10 11">
    <name type="scientific">Spongiivirga citrea</name>
    <dbReference type="NCBI Taxonomy" id="1481457"/>
    <lineage>
        <taxon>Bacteria</taxon>
        <taxon>Pseudomonadati</taxon>
        <taxon>Bacteroidota</taxon>
        <taxon>Flavobacteriia</taxon>
        <taxon>Flavobacteriales</taxon>
        <taxon>Flavobacteriaceae</taxon>
        <taxon>Spongiivirga</taxon>
    </lineage>
</organism>
<evidence type="ECO:0000256" key="6">
    <source>
        <dbReference type="ARBA" id="ARBA00023134"/>
    </source>
</evidence>
<keyword evidence="7 8" id="KW-0501">Molybdenum cofactor biosynthesis</keyword>
<evidence type="ECO:0000313" key="10">
    <source>
        <dbReference type="EMBL" id="NER18757.1"/>
    </source>
</evidence>
<dbReference type="GO" id="GO:0006777">
    <property type="term" value="P:Mo-molybdopterin cofactor biosynthetic process"/>
    <property type="evidence" value="ECO:0007669"/>
    <property type="project" value="UniProtKB-KW"/>
</dbReference>
<dbReference type="HAMAP" id="MF_00316">
    <property type="entry name" value="MobA"/>
    <property type="match status" value="1"/>
</dbReference>
<keyword evidence="3 8" id="KW-0479">Metal-binding</keyword>
<dbReference type="GO" id="GO:0046872">
    <property type="term" value="F:metal ion binding"/>
    <property type="evidence" value="ECO:0007669"/>
    <property type="project" value="UniProtKB-KW"/>
</dbReference>
<evidence type="ECO:0000256" key="5">
    <source>
        <dbReference type="ARBA" id="ARBA00022842"/>
    </source>
</evidence>
<sequence>MKHQKHAKLTKPNQGFFARNEISFLGSNCNRIQQIAQCIANSLNNQFNIGYVDADHASHDDEGEVDNPIFKRELTDKISYHQFDTHPKSSVTQRHTFFGDCDLVFVNGNHERANNQIVIIDPKKEASLIKRKDSLTNVIALIGIDSEEIPAYIKEVLPNYNELPLFLEEDQQALSSFTKEFLATKIPKINGLILGGGKSTRMGVDKLTMDYHGTSQLNYLNELLRPVCEQVFVSLAHDQEIENTISDTFMGLGPYGGILSAFQKDPNSAWFSVPCDVPLLDKKTVNTLVSKRDTSKVATCFYNSETDFPEPLITIWEPKAYPILLHYLSQGYSCPRKVLINTDVAIVKLEDESVLMNANTAEDRDLAASLLSKTTS</sequence>
<dbReference type="GO" id="GO:0061603">
    <property type="term" value="F:molybdenum cofactor guanylyltransferase activity"/>
    <property type="evidence" value="ECO:0007669"/>
    <property type="project" value="UniProtKB-EC"/>
</dbReference>
<comment type="function">
    <text evidence="8">Transfers a GMP moiety from GTP to Mo-molybdopterin (Mo-MPT) cofactor (Moco or molybdenum cofactor) to form Mo-molybdopterin guanine dinucleotide (Mo-MGD) cofactor.</text>
</comment>
<feature type="binding site" evidence="8">
    <location>
        <position position="276"/>
    </location>
    <ligand>
        <name>Mg(2+)</name>
        <dbReference type="ChEBI" id="CHEBI:18420"/>
    </ligand>
</feature>
<feature type="binding site" evidence="8">
    <location>
        <position position="247"/>
    </location>
    <ligand>
        <name>GTP</name>
        <dbReference type="ChEBI" id="CHEBI:37565"/>
    </ligand>
</feature>
<comment type="similarity">
    <text evidence="8">Belongs to the MobA family.</text>
</comment>
<dbReference type="Proteomes" id="UP000474296">
    <property type="component" value="Unassembled WGS sequence"/>
</dbReference>
<comment type="domain">
    <text evidence="8">The N-terminal domain determines nucleotide recognition and specific binding, while the C-terminal domain determines the specific binding to the target protein.</text>
</comment>
<keyword evidence="5 8" id="KW-0460">Magnesium</keyword>
<evidence type="ECO:0000256" key="4">
    <source>
        <dbReference type="ARBA" id="ARBA00022741"/>
    </source>
</evidence>
<evidence type="ECO:0000259" key="9">
    <source>
        <dbReference type="Pfam" id="PF12804"/>
    </source>
</evidence>
<comment type="cofactor">
    <cofactor evidence="8">
        <name>Mg(2+)</name>
        <dbReference type="ChEBI" id="CHEBI:18420"/>
    </cofactor>
</comment>
<evidence type="ECO:0000256" key="7">
    <source>
        <dbReference type="ARBA" id="ARBA00023150"/>
    </source>
</evidence>
<gene>
    <name evidence="8" type="primary">mobA</name>
    <name evidence="10" type="ORF">GWK10_16175</name>
</gene>
<evidence type="ECO:0000256" key="1">
    <source>
        <dbReference type="ARBA" id="ARBA00022490"/>
    </source>
</evidence>